<feature type="transmembrane region" description="Helical" evidence="1">
    <location>
        <begin position="278"/>
        <end position="300"/>
    </location>
</feature>
<feature type="transmembrane region" description="Helical" evidence="1">
    <location>
        <begin position="155"/>
        <end position="174"/>
    </location>
</feature>
<sequence length="760" mass="85990">MGGHGCSAVDGHLNDDNFSKPMPWIGIYIAAASAACLVAMAADLIQGFRFRKFWFPCNYFSINATSLTLIAVAAKLSVDLNTSMPNRRDQLAKLTSAAFICTVMGNSMPSLGTMGNEDLFMNIMALGILVITIIVNICIQLGTGAIFVFWKEHALFMFIMLVLLIVMSFSALIVPTTKRYLEYKYDKKYELALKEAPSDINGKKLVCKLRKDLDKYWMMAYTCSPQFVMGRSVTCTASGALCLVSAAVLGEAIIRSYFMAWSVKFCTGDSDYKWSTSLVLVIQTIAVGVGTIAPACRWLFAIRFRCPYRGNKKEWRKEFRVEKYWIQRLEEMKDSPLTSSIFKHRNRYCRRVIHDSKNLVLDMCISMQIGIVFTSKLIRFLSIFTASKVLFFSELGWELKRKLRFCVAVSSNDSEEDSLQDTKKDLSRFVLHLEGEEALVKLIIKRNCDATDHWFQLGRKRQPKYLMNLLEKSSQELRGVAEFDLSDQVPCLHDEEPPNCWALPVVTLTSIALALPEIDSSAIRQLRNGVSEGLVYVKHMEKLLDVKADLSNIKKAAEAVWTEVDLYHKWLEVDLKKISLSKETPNEVLEELAQIAKNKFLVLKNAHLAECLKVNPLKWPIKLLAAHSMYRISQSLILNSERINHQTSEKLFEAITVMISDILCACMTNLQQVISVKCLNSAIEEREESVRHAVFILGKSEEILKIHGHKTIPNLDSYQMACIDEWRSSHKTKNPWAFTPSSSEIDTLSPGSTDLCIGID</sequence>
<feature type="transmembrane region" description="Helical" evidence="1">
    <location>
        <begin position="90"/>
        <end position="111"/>
    </location>
</feature>
<dbReference type="eggNOG" id="ENOG502QWWX">
    <property type="taxonomic scope" value="Eukaryota"/>
</dbReference>
<dbReference type="AlphaFoldDB" id="W9S6A1"/>
<accession>W9S6A1</accession>
<organism evidence="2 3">
    <name type="scientific">Morus notabilis</name>
    <dbReference type="NCBI Taxonomy" id="981085"/>
    <lineage>
        <taxon>Eukaryota</taxon>
        <taxon>Viridiplantae</taxon>
        <taxon>Streptophyta</taxon>
        <taxon>Embryophyta</taxon>
        <taxon>Tracheophyta</taxon>
        <taxon>Spermatophyta</taxon>
        <taxon>Magnoliopsida</taxon>
        <taxon>eudicotyledons</taxon>
        <taxon>Gunneridae</taxon>
        <taxon>Pentapetalae</taxon>
        <taxon>rosids</taxon>
        <taxon>fabids</taxon>
        <taxon>Rosales</taxon>
        <taxon>Moraceae</taxon>
        <taxon>Moreae</taxon>
        <taxon>Morus</taxon>
    </lineage>
</organism>
<dbReference type="KEGG" id="mnt:21395043"/>
<proteinExistence type="predicted"/>
<dbReference type="EMBL" id="KE346162">
    <property type="protein sequence ID" value="EXC28299.1"/>
    <property type="molecule type" value="Genomic_DNA"/>
</dbReference>
<dbReference type="PANTHER" id="PTHR35307:SF3">
    <property type="entry name" value="DUF4220 DOMAIN-CONTAINING PROTEIN"/>
    <property type="match status" value="1"/>
</dbReference>
<keyword evidence="1" id="KW-0812">Transmembrane</keyword>
<dbReference type="OrthoDB" id="1915303at2759"/>
<keyword evidence="1" id="KW-0472">Membrane</keyword>
<name>W9S6A1_9ROSA</name>
<keyword evidence="3" id="KW-1185">Reference proteome</keyword>
<dbReference type="Proteomes" id="UP000030645">
    <property type="component" value="Unassembled WGS sequence"/>
</dbReference>
<evidence type="ECO:0000256" key="1">
    <source>
        <dbReference type="SAM" id="Phobius"/>
    </source>
</evidence>
<dbReference type="PANTHER" id="PTHR35307">
    <property type="entry name" value="PROTEIN, PUTATIVE-RELATED"/>
    <property type="match status" value="1"/>
</dbReference>
<feature type="transmembrane region" description="Helical" evidence="1">
    <location>
        <begin position="123"/>
        <end position="149"/>
    </location>
</feature>
<keyword evidence="1" id="KW-1133">Transmembrane helix</keyword>
<reference evidence="3" key="1">
    <citation type="submission" date="2013-01" db="EMBL/GenBank/DDBJ databases">
        <title>Draft Genome Sequence of a Mulberry Tree, Morus notabilis C.K. Schneid.</title>
        <authorList>
            <person name="He N."/>
            <person name="Zhao S."/>
        </authorList>
    </citation>
    <scope>NUCLEOTIDE SEQUENCE</scope>
</reference>
<feature type="transmembrane region" description="Helical" evidence="1">
    <location>
        <begin position="57"/>
        <end position="78"/>
    </location>
</feature>
<feature type="transmembrane region" description="Helical" evidence="1">
    <location>
        <begin position="25"/>
        <end position="45"/>
    </location>
</feature>
<protein>
    <submittedName>
        <fullName evidence="2">Uncharacterized protein</fullName>
    </submittedName>
</protein>
<evidence type="ECO:0000313" key="3">
    <source>
        <dbReference type="Proteomes" id="UP000030645"/>
    </source>
</evidence>
<gene>
    <name evidence="2" type="ORF">L484_011803</name>
</gene>
<feature type="transmembrane region" description="Helical" evidence="1">
    <location>
        <begin position="239"/>
        <end position="258"/>
    </location>
</feature>
<evidence type="ECO:0000313" key="2">
    <source>
        <dbReference type="EMBL" id="EXC28299.1"/>
    </source>
</evidence>